<dbReference type="KEGG" id="amuc:Pan181_40220"/>
<organism evidence="2 3">
    <name type="scientific">Aeoliella mucimassa</name>
    <dbReference type="NCBI Taxonomy" id="2527972"/>
    <lineage>
        <taxon>Bacteria</taxon>
        <taxon>Pseudomonadati</taxon>
        <taxon>Planctomycetota</taxon>
        <taxon>Planctomycetia</taxon>
        <taxon>Pirellulales</taxon>
        <taxon>Lacipirellulaceae</taxon>
        <taxon>Aeoliella</taxon>
    </lineage>
</organism>
<evidence type="ECO:0000256" key="1">
    <source>
        <dbReference type="SAM" id="Phobius"/>
    </source>
</evidence>
<keyword evidence="3" id="KW-1185">Reference proteome</keyword>
<evidence type="ECO:0000313" key="2">
    <source>
        <dbReference type="EMBL" id="QDU57799.1"/>
    </source>
</evidence>
<dbReference type="AlphaFoldDB" id="A0A518AST6"/>
<proteinExistence type="predicted"/>
<dbReference type="EMBL" id="CP036278">
    <property type="protein sequence ID" value="QDU57799.1"/>
    <property type="molecule type" value="Genomic_DNA"/>
</dbReference>
<keyword evidence="1" id="KW-1133">Transmembrane helix</keyword>
<protein>
    <submittedName>
        <fullName evidence="2">Uncharacterized protein</fullName>
    </submittedName>
</protein>
<dbReference type="RefSeq" id="WP_197528518.1">
    <property type="nucleotide sequence ID" value="NZ_CP036278.1"/>
</dbReference>
<dbReference type="Proteomes" id="UP000315750">
    <property type="component" value="Chromosome"/>
</dbReference>
<accession>A0A518AST6</accession>
<keyword evidence="1" id="KW-0812">Transmembrane</keyword>
<keyword evidence="1" id="KW-0472">Membrane</keyword>
<dbReference type="Pfam" id="PF20475">
    <property type="entry name" value="DUF6717"/>
    <property type="match status" value="1"/>
</dbReference>
<gene>
    <name evidence="2" type="ORF">Pan181_40220</name>
</gene>
<dbReference type="InterPro" id="IPR046562">
    <property type="entry name" value="DUF6717"/>
</dbReference>
<name>A0A518AST6_9BACT</name>
<evidence type="ECO:0000313" key="3">
    <source>
        <dbReference type="Proteomes" id="UP000315750"/>
    </source>
</evidence>
<feature type="transmembrane region" description="Helical" evidence="1">
    <location>
        <begin position="12"/>
        <end position="29"/>
    </location>
</feature>
<sequence>MADSKFQLKRVVGAITIVLVIGTIAGWWFELLPTGNRRIPQNAIMVIAPYRYNGTWVFDDSRAGLVREPFVAGVPEMIDALVADIPDANKGFRLTFSAKPFPDYQKKLTWLRGDMEGNFYRLDDPPMEGWICPAMFHYYDKAPPELYVKADPL</sequence>
<reference evidence="2 3" key="1">
    <citation type="submission" date="2019-02" db="EMBL/GenBank/DDBJ databases">
        <title>Deep-cultivation of Planctomycetes and their phenomic and genomic characterization uncovers novel biology.</title>
        <authorList>
            <person name="Wiegand S."/>
            <person name="Jogler M."/>
            <person name="Boedeker C."/>
            <person name="Pinto D."/>
            <person name="Vollmers J."/>
            <person name="Rivas-Marin E."/>
            <person name="Kohn T."/>
            <person name="Peeters S.H."/>
            <person name="Heuer A."/>
            <person name="Rast P."/>
            <person name="Oberbeckmann S."/>
            <person name="Bunk B."/>
            <person name="Jeske O."/>
            <person name="Meyerdierks A."/>
            <person name="Storesund J.E."/>
            <person name="Kallscheuer N."/>
            <person name="Luecker S."/>
            <person name="Lage O.M."/>
            <person name="Pohl T."/>
            <person name="Merkel B.J."/>
            <person name="Hornburger P."/>
            <person name="Mueller R.-W."/>
            <person name="Bruemmer F."/>
            <person name="Labrenz M."/>
            <person name="Spormann A.M."/>
            <person name="Op den Camp H."/>
            <person name="Overmann J."/>
            <person name="Amann R."/>
            <person name="Jetten M.S.M."/>
            <person name="Mascher T."/>
            <person name="Medema M.H."/>
            <person name="Devos D.P."/>
            <person name="Kaster A.-K."/>
            <person name="Ovreas L."/>
            <person name="Rohde M."/>
            <person name="Galperin M.Y."/>
            <person name="Jogler C."/>
        </authorList>
    </citation>
    <scope>NUCLEOTIDE SEQUENCE [LARGE SCALE GENOMIC DNA]</scope>
    <source>
        <strain evidence="2 3">Pan181</strain>
    </source>
</reference>